<evidence type="ECO:0008006" key="3">
    <source>
        <dbReference type="Google" id="ProtNLM"/>
    </source>
</evidence>
<dbReference type="OrthoDB" id="408373at2759"/>
<gene>
    <name evidence="1" type="ORF">IFM89_000951</name>
</gene>
<dbReference type="Proteomes" id="UP000631114">
    <property type="component" value="Unassembled WGS sequence"/>
</dbReference>
<organism evidence="1 2">
    <name type="scientific">Coptis chinensis</name>
    <dbReference type="NCBI Taxonomy" id="261450"/>
    <lineage>
        <taxon>Eukaryota</taxon>
        <taxon>Viridiplantae</taxon>
        <taxon>Streptophyta</taxon>
        <taxon>Embryophyta</taxon>
        <taxon>Tracheophyta</taxon>
        <taxon>Spermatophyta</taxon>
        <taxon>Magnoliopsida</taxon>
        <taxon>Ranunculales</taxon>
        <taxon>Ranunculaceae</taxon>
        <taxon>Coptidoideae</taxon>
        <taxon>Coptis</taxon>
    </lineage>
</organism>
<evidence type="ECO:0000313" key="2">
    <source>
        <dbReference type="Proteomes" id="UP000631114"/>
    </source>
</evidence>
<reference evidence="1 2" key="1">
    <citation type="submission" date="2020-10" db="EMBL/GenBank/DDBJ databases">
        <title>The Coptis chinensis genome and diversification of protoberbering-type alkaloids.</title>
        <authorList>
            <person name="Wang B."/>
            <person name="Shu S."/>
            <person name="Song C."/>
            <person name="Liu Y."/>
        </authorList>
    </citation>
    <scope>NUCLEOTIDE SEQUENCE [LARGE SCALE GENOMIC DNA]</scope>
    <source>
        <strain evidence="1">HL-2020</strain>
        <tissue evidence="1">Leaf</tissue>
    </source>
</reference>
<comment type="caution">
    <text evidence="1">The sequence shown here is derived from an EMBL/GenBank/DDBJ whole genome shotgun (WGS) entry which is preliminary data.</text>
</comment>
<dbReference type="InterPro" id="IPR029058">
    <property type="entry name" value="AB_hydrolase_fold"/>
</dbReference>
<dbReference type="PANTHER" id="PTHR10992">
    <property type="entry name" value="METHYLESTERASE FAMILY MEMBER"/>
    <property type="match status" value="1"/>
</dbReference>
<dbReference type="GO" id="GO:0009696">
    <property type="term" value="P:salicylic acid metabolic process"/>
    <property type="evidence" value="ECO:0007669"/>
    <property type="project" value="TreeGrafter"/>
</dbReference>
<dbReference type="GO" id="GO:0080031">
    <property type="term" value="F:methyl salicylate esterase activity"/>
    <property type="evidence" value="ECO:0007669"/>
    <property type="project" value="TreeGrafter"/>
</dbReference>
<evidence type="ECO:0000313" key="1">
    <source>
        <dbReference type="EMBL" id="KAF9618316.1"/>
    </source>
</evidence>
<sequence length="158" mass="17096">MEKGLEHGVGIRSLLSSEEASDSHRHKSLGIWGSNGYGSEAIISTLADYVKPLIDYLQNLPEEEKVIVISTVLPQVILVGHSCGGASISYALECCPKKISKAIFVCATMVSDGKKPFDVFAEERAESQGKGSCRVGKEQEMPRTEVRTLKDALAKLEA</sequence>
<dbReference type="SUPFAM" id="SSF53474">
    <property type="entry name" value="alpha/beta-Hydrolases"/>
    <property type="match status" value="1"/>
</dbReference>
<dbReference type="GO" id="GO:0080030">
    <property type="term" value="F:methyl indole-3-acetate esterase activity"/>
    <property type="evidence" value="ECO:0007669"/>
    <property type="project" value="TreeGrafter"/>
</dbReference>
<dbReference type="GO" id="GO:0080032">
    <property type="term" value="F:methyl jasmonate esterase activity"/>
    <property type="evidence" value="ECO:0007669"/>
    <property type="project" value="TreeGrafter"/>
</dbReference>
<dbReference type="PANTHER" id="PTHR10992:SF785">
    <property type="entry name" value="METHYLESTERASE 14, CHLOROPLASTIC-RELATED"/>
    <property type="match status" value="1"/>
</dbReference>
<dbReference type="EMBL" id="JADFTS010000002">
    <property type="protein sequence ID" value="KAF9618316.1"/>
    <property type="molecule type" value="Genomic_DNA"/>
</dbReference>
<keyword evidence="2" id="KW-1185">Reference proteome</keyword>
<protein>
    <recommendedName>
        <fullName evidence="3">AB hydrolase-1 domain-containing protein</fullName>
    </recommendedName>
</protein>
<dbReference type="AlphaFoldDB" id="A0A835IIB7"/>
<dbReference type="InterPro" id="IPR045889">
    <property type="entry name" value="MES/HNL"/>
</dbReference>
<accession>A0A835IIB7</accession>
<name>A0A835IIB7_9MAGN</name>
<dbReference type="GO" id="GO:0009694">
    <property type="term" value="P:jasmonic acid metabolic process"/>
    <property type="evidence" value="ECO:0007669"/>
    <property type="project" value="TreeGrafter"/>
</dbReference>
<dbReference type="Gene3D" id="3.40.50.1820">
    <property type="entry name" value="alpha/beta hydrolase"/>
    <property type="match status" value="1"/>
</dbReference>
<proteinExistence type="predicted"/>